<dbReference type="Gene3D" id="3.40.50.1820">
    <property type="entry name" value="alpha/beta hydrolase"/>
    <property type="match status" value="1"/>
</dbReference>
<evidence type="ECO:0000313" key="2">
    <source>
        <dbReference type="Proteomes" id="UP000022141"/>
    </source>
</evidence>
<accession>A0A011P493</accession>
<dbReference type="eggNOG" id="COG1073">
    <property type="taxonomic scope" value="Bacteria"/>
</dbReference>
<sequence length="217" mass="23267">MAIDSGGVRLHADLTLPARPSALVVLAHAGPNPEARDDALAVILRHAGVGTLSFDLLTRSEDRFVDNHHNVPLLASRLVDGLTVLRQHMLLDELPSLPVGLSAAGDCSPVVVRAAAIRDRDIYAVVCRGGLIDLAGMLYLRTLASPLLVLVGDGEQRVETSNRRALRELTGRKELKLLPASADAPDSAAAFEWVARETAHWFVRTLPTATANTVNRA</sequence>
<proteinExistence type="predicted"/>
<reference evidence="1" key="1">
    <citation type="submission" date="2014-02" db="EMBL/GenBank/DDBJ databases">
        <title>Expanding our view of genomic diversity in Candidatus Accumulibacter clades.</title>
        <authorList>
            <person name="Skennerton C.T."/>
            <person name="Barr J.J."/>
            <person name="Slater F.R."/>
            <person name="Bond P.L."/>
            <person name="Tyson G.W."/>
        </authorList>
    </citation>
    <scope>NUCLEOTIDE SEQUENCE [LARGE SCALE GENOMIC DNA]</scope>
</reference>
<evidence type="ECO:0000313" key="1">
    <source>
        <dbReference type="EMBL" id="EXI89773.1"/>
    </source>
</evidence>
<dbReference type="STRING" id="1454004.AW11_01263"/>
<dbReference type="AlphaFoldDB" id="A0A011P493"/>
<dbReference type="InterPro" id="IPR029058">
    <property type="entry name" value="AB_hydrolase_fold"/>
</dbReference>
<dbReference type="EMBL" id="JEMY01000013">
    <property type="protein sequence ID" value="EXI89773.1"/>
    <property type="molecule type" value="Genomic_DNA"/>
</dbReference>
<keyword evidence="1" id="KW-0808">Transferase</keyword>
<comment type="caution">
    <text evidence="1">The sequence shown here is derived from an EMBL/GenBank/DDBJ whole genome shotgun (WGS) entry which is preliminary data.</text>
</comment>
<name>A0A011P493_ACCRE</name>
<gene>
    <name evidence="1" type="ORF">AW11_01263</name>
</gene>
<keyword evidence="2" id="KW-1185">Reference proteome</keyword>
<dbReference type="PATRIC" id="fig|1454004.3.peg.1317"/>
<protein>
    <submittedName>
        <fullName evidence="1">Phosphoribosyl transferasec</fullName>
    </submittedName>
</protein>
<dbReference type="GO" id="GO:0016740">
    <property type="term" value="F:transferase activity"/>
    <property type="evidence" value="ECO:0007669"/>
    <property type="project" value="UniProtKB-KW"/>
</dbReference>
<dbReference type="Proteomes" id="UP000022141">
    <property type="component" value="Unassembled WGS sequence"/>
</dbReference>
<dbReference type="SUPFAM" id="SSF53474">
    <property type="entry name" value="alpha/beta-Hydrolases"/>
    <property type="match status" value="1"/>
</dbReference>
<organism evidence="1 2">
    <name type="scientific">Accumulibacter regalis</name>
    <dbReference type="NCBI Taxonomy" id="522306"/>
    <lineage>
        <taxon>Bacteria</taxon>
        <taxon>Pseudomonadati</taxon>
        <taxon>Pseudomonadota</taxon>
        <taxon>Betaproteobacteria</taxon>
        <taxon>Candidatus Accumulibacter</taxon>
    </lineage>
</organism>